<evidence type="ECO:0000313" key="3">
    <source>
        <dbReference type="Proteomes" id="UP000646827"/>
    </source>
</evidence>
<comment type="caution">
    <text evidence="2">The sequence shown here is derived from an EMBL/GenBank/DDBJ whole genome shotgun (WGS) entry which is preliminary data.</text>
</comment>
<gene>
    <name evidence="2" type="ORF">INT45_012267</name>
</gene>
<sequence length="85" mass="9341">MYAPSPTHSTSSHSSSPSQQGQGNNNGKPPTESIPNDIASAYKRQKDGQLLWFAAPPTHVMPLSQPTHSVAYLNWLNNKNKEQQL</sequence>
<feature type="region of interest" description="Disordered" evidence="1">
    <location>
        <begin position="1"/>
        <end position="40"/>
    </location>
</feature>
<evidence type="ECO:0000313" key="2">
    <source>
        <dbReference type="EMBL" id="KAG2220774.1"/>
    </source>
</evidence>
<feature type="compositionally biased region" description="Low complexity" evidence="1">
    <location>
        <begin position="1"/>
        <end position="27"/>
    </location>
</feature>
<organism evidence="2 3">
    <name type="scientific">Circinella minor</name>
    <dbReference type="NCBI Taxonomy" id="1195481"/>
    <lineage>
        <taxon>Eukaryota</taxon>
        <taxon>Fungi</taxon>
        <taxon>Fungi incertae sedis</taxon>
        <taxon>Mucoromycota</taxon>
        <taxon>Mucoromycotina</taxon>
        <taxon>Mucoromycetes</taxon>
        <taxon>Mucorales</taxon>
        <taxon>Lichtheimiaceae</taxon>
        <taxon>Circinella</taxon>
    </lineage>
</organism>
<name>A0A8H7S155_9FUNG</name>
<keyword evidence="3" id="KW-1185">Reference proteome</keyword>
<dbReference type="AlphaFoldDB" id="A0A8H7S155"/>
<evidence type="ECO:0000256" key="1">
    <source>
        <dbReference type="SAM" id="MobiDB-lite"/>
    </source>
</evidence>
<dbReference type="EMBL" id="JAEPRB010000130">
    <property type="protein sequence ID" value="KAG2220774.1"/>
    <property type="molecule type" value="Genomic_DNA"/>
</dbReference>
<protein>
    <submittedName>
        <fullName evidence="2">Uncharacterized protein</fullName>
    </submittedName>
</protein>
<dbReference type="Proteomes" id="UP000646827">
    <property type="component" value="Unassembled WGS sequence"/>
</dbReference>
<accession>A0A8H7S155</accession>
<reference evidence="2 3" key="1">
    <citation type="submission" date="2020-12" db="EMBL/GenBank/DDBJ databases">
        <title>Metabolic potential, ecology and presence of endohyphal bacteria is reflected in genomic diversity of Mucoromycotina.</title>
        <authorList>
            <person name="Muszewska A."/>
            <person name="Okrasinska A."/>
            <person name="Steczkiewicz K."/>
            <person name="Drgas O."/>
            <person name="Orlowska M."/>
            <person name="Perlinska-Lenart U."/>
            <person name="Aleksandrzak-Piekarczyk T."/>
            <person name="Szatraj K."/>
            <person name="Zielenkiewicz U."/>
            <person name="Pilsyk S."/>
            <person name="Malc E."/>
            <person name="Mieczkowski P."/>
            <person name="Kruszewska J.S."/>
            <person name="Biernat P."/>
            <person name="Pawlowska J."/>
        </authorList>
    </citation>
    <scope>NUCLEOTIDE SEQUENCE [LARGE SCALE GENOMIC DNA]</scope>
    <source>
        <strain evidence="2 3">CBS 142.35</strain>
    </source>
</reference>
<proteinExistence type="predicted"/>
<dbReference type="OrthoDB" id="1742084at2759"/>